<accession>A0A132ETB5</accession>
<dbReference type="RefSeq" id="WP_060300461.1">
    <property type="nucleotide sequence ID" value="NZ_LPJX01000066.1"/>
</dbReference>
<comment type="caution">
    <text evidence="1">The sequence shown here is derived from an EMBL/GenBank/DDBJ whole genome shotgun (WGS) entry which is preliminary data.</text>
</comment>
<dbReference type="InterPro" id="IPR021947">
    <property type="entry name" value="DUF3564"/>
</dbReference>
<evidence type="ECO:0000313" key="1">
    <source>
        <dbReference type="EMBL" id="KWF58653.1"/>
    </source>
</evidence>
<sequence length="124" mass="13763">MRLTVRLDTFTDETPSAYAIVWLDTGERKWSCESHADMHVPAWGVVSATRGELRLAAPDADHPLFVLLDFLGADRRLPTTGATGEARWCRQAQDAPPTIGRWCLQCVDGTAVEPEHRLFADDEG</sequence>
<organism evidence="1 2">
    <name type="scientific">Burkholderia pseudomultivorans</name>
    <dbReference type="NCBI Taxonomy" id="1207504"/>
    <lineage>
        <taxon>Bacteria</taxon>
        <taxon>Pseudomonadati</taxon>
        <taxon>Pseudomonadota</taxon>
        <taxon>Betaproteobacteria</taxon>
        <taxon>Burkholderiales</taxon>
        <taxon>Burkholderiaceae</taxon>
        <taxon>Burkholderia</taxon>
        <taxon>Burkholderia cepacia complex</taxon>
    </lineage>
</organism>
<dbReference type="Proteomes" id="UP000061512">
    <property type="component" value="Unassembled WGS sequence"/>
</dbReference>
<dbReference type="Pfam" id="PF12087">
    <property type="entry name" value="DUF3564"/>
    <property type="match status" value="1"/>
</dbReference>
<protein>
    <recommendedName>
        <fullName evidence="3">DUF3564 domain-containing protein</fullName>
    </recommendedName>
</protein>
<dbReference type="AlphaFoldDB" id="A0A132ETB5"/>
<dbReference type="EMBL" id="LPJX01000066">
    <property type="protein sequence ID" value="KWF58653.1"/>
    <property type="molecule type" value="Genomic_DNA"/>
</dbReference>
<evidence type="ECO:0000313" key="2">
    <source>
        <dbReference type="Proteomes" id="UP000061512"/>
    </source>
</evidence>
<proteinExistence type="predicted"/>
<name>A0A132ETB5_9BURK</name>
<gene>
    <name evidence="1" type="ORF">WT57_04355</name>
</gene>
<reference evidence="1 2" key="1">
    <citation type="submission" date="2015-11" db="EMBL/GenBank/DDBJ databases">
        <title>Expanding the genomic diversity of Burkholderia species for the development of highly accurate diagnostics.</title>
        <authorList>
            <person name="Sahl J."/>
            <person name="Keim P."/>
            <person name="Wagner D."/>
        </authorList>
    </citation>
    <scope>NUCLEOTIDE SEQUENCE [LARGE SCALE GENOMIC DNA]</scope>
    <source>
        <strain evidence="1 2">MSMB574WGS</strain>
    </source>
</reference>
<evidence type="ECO:0008006" key="3">
    <source>
        <dbReference type="Google" id="ProtNLM"/>
    </source>
</evidence>